<comment type="subunit">
    <text evidence="3">Homodimer.</text>
</comment>
<keyword evidence="6" id="KW-0547">Nucleotide-binding</keyword>
<dbReference type="PANTHER" id="PTHR46999">
    <property type="entry name" value="ALPHA-GLUCAN WATER DIKINASE 1, CHLOROPLASTIC-RELATED"/>
    <property type="match status" value="1"/>
</dbReference>
<dbReference type="VEuPathDB" id="CryptoDB:Cvel_25679"/>
<evidence type="ECO:0000256" key="7">
    <source>
        <dbReference type="ARBA" id="ARBA00022777"/>
    </source>
</evidence>
<sequence>MSSPFSFECERPTAGGLLKLSVKEEGDTTVLRAKIDPSSPPFALHWGVVEVGSDGSWVALSPDQLSKETVQFGDGKAVRSPFTADGTLELKFSSNTVSKLEKLCGVLIRGAVESKEVEWLHATDGQGDLCVPLRPPPPFSVDGFIGRLAAAEKEPGMTLFRRFCLASEHLQEAIDNGPGSAAAWLSWIRLSGTKALPWYGGGNYQGKDMAHVQKHLTQNVANGACAHSGDEGSALVCHLLRLAMEYLPRGGGNGDDIRLGILKILRENGIREGHRPGIEDHFLEQWHQKLHSNTTSDDIVICEAYLHFLHTGNWDDFWKYCWDKGRLTREDLASMKAGWRNNGITGSACHLPHMIPAFQHFHWILKTTHSGQELDTAFQHARGNLDGHVQWMMDDLLQHRHEWWVPGKLVEIREAMKGHWHGTGITRDVVLLDIQLEKFFRTRVEQIDVGGMQAEDCMKVAELVLKNTLISFESPRLRSALKTLQKVLYDPHPEADRWQKQWALAADAALDCVALAAEFELDRICRLVQKPGETIGRAGKVEESYLSNFGEEVVRGHSLFAVSRFIGAAFPSVRKAAGRSSWQISAYKGSAAVVGKVVARELSAMQGEEVEGPVVVLSDLVGGLEDVPPGVVAVLCHSPVDVLSHIAIRARAQGIVLASCVAEDEWKKLKEGAVGEIRRIVVSADGSVLLEQVDEPALTETQTNGKANGGKANGHNGHAVAARRLPQTETSSKWVLKPKQYQPKLVGGKGCRLAKLAESVDAFGSGGKVGMPVRVPASLALPFGSFDRALQAASPAERERFDAAVQALEDAQKGGAVNGCGGKGGAVNGCGGVSDHSKTSAALAEIRSTVEALEGPPASLLAELKETAAGGLKEILGVEDDDAAMDRLWSAVKTVWASKWSDRAFLSRKSLGVPESDLVMATLLMRLERAEQAFVLHTANPITGDKGEVWGEVVEGLGETLVGNERGRPLAFKGCKKTGSIEILSFPSKATAWKAPDGEGGSYMARSDSNGEDLEDFAGAGLYESVSSVKCVQQPVDYSESRLTWDFEWRRKALSALLSLSLLVEEEEGGVSQDVEGCLVNGEIVLLQARTQVIHQH</sequence>
<dbReference type="SUPFAM" id="SSF56059">
    <property type="entry name" value="Glutathione synthetase ATP-binding domain-like"/>
    <property type="match status" value="1"/>
</dbReference>
<name>A0A0G4HAY6_9ALVE</name>
<dbReference type="GO" id="GO:0046872">
    <property type="term" value="F:metal ion binding"/>
    <property type="evidence" value="ECO:0007669"/>
    <property type="project" value="UniProtKB-KW"/>
</dbReference>
<dbReference type="Gene3D" id="3.30.470.20">
    <property type="entry name" value="ATP-grasp fold, B domain"/>
    <property type="match status" value="1"/>
</dbReference>
<dbReference type="GO" id="GO:0005524">
    <property type="term" value="F:ATP binding"/>
    <property type="evidence" value="ECO:0007669"/>
    <property type="project" value="UniProtKB-KW"/>
</dbReference>
<keyword evidence="8" id="KW-0067">ATP-binding</keyword>
<comment type="similarity">
    <text evidence="2">Belongs to the PEP-utilizing enzyme family.</text>
</comment>
<evidence type="ECO:0000259" key="12">
    <source>
        <dbReference type="Pfam" id="PF22973"/>
    </source>
</evidence>
<comment type="cofactor">
    <cofactor evidence="1">
        <name>Mg(2+)</name>
        <dbReference type="ChEBI" id="CHEBI:18420"/>
    </cofactor>
</comment>
<dbReference type="PhylomeDB" id="A0A0G4HAY6"/>
<evidence type="ECO:0000256" key="1">
    <source>
        <dbReference type="ARBA" id="ARBA00001946"/>
    </source>
</evidence>
<evidence type="ECO:0000256" key="6">
    <source>
        <dbReference type="ARBA" id="ARBA00022741"/>
    </source>
</evidence>
<accession>A0A0G4HAY6</accession>
<evidence type="ECO:0000256" key="10">
    <source>
        <dbReference type="ARBA" id="ARBA00023277"/>
    </source>
</evidence>
<gene>
    <name evidence="13" type="ORF">Cvel_25679</name>
</gene>
<keyword evidence="5" id="KW-0479">Metal-binding</keyword>
<feature type="domain" description="Pyruvate phosphate dikinase AMP/ATP-binding" evidence="11">
    <location>
        <begin position="868"/>
        <end position="1092"/>
    </location>
</feature>
<evidence type="ECO:0000256" key="8">
    <source>
        <dbReference type="ARBA" id="ARBA00022840"/>
    </source>
</evidence>
<dbReference type="GO" id="GO:0016301">
    <property type="term" value="F:kinase activity"/>
    <property type="evidence" value="ECO:0007669"/>
    <property type="project" value="UniProtKB-KW"/>
</dbReference>
<keyword evidence="9" id="KW-0460">Magnesium</keyword>
<evidence type="ECO:0000256" key="4">
    <source>
        <dbReference type="ARBA" id="ARBA00022679"/>
    </source>
</evidence>
<dbReference type="Pfam" id="PF01326">
    <property type="entry name" value="PPDK_N"/>
    <property type="match status" value="1"/>
</dbReference>
<dbReference type="Pfam" id="PF22973">
    <property type="entry name" value="GWD1_pHisD"/>
    <property type="match status" value="1"/>
</dbReference>
<dbReference type="PANTHER" id="PTHR46999:SF2">
    <property type="entry name" value="CARBOHYDRATE-BINDING MODULE FAMILY 45 PROTEIN"/>
    <property type="match status" value="1"/>
</dbReference>
<evidence type="ECO:0000259" key="11">
    <source>
        <dbReference type="Pfam" id="PF01326"/>
    </source>
</evidence>
<dbReference type="AlphaFoldDB" id="A0A0G4HAY6"/>
<keyword evidence="4" id="KW-0808">Transferase</keyword>
<organism evidence="13">
    <name type="scientific">Chromera velia CCMP2878</name>
    <dbReference type="NCBI Taxonomy" id="1169474"/>
    <lineage>
        <taxon>Eukaryota</taxon>
        <taxon>Sar</taxon>
        <taxon>Alveolata</taxon>
        <taxon>Colpodellida</taxon>
        <taxon>Chromeraceae</taxon>
        <taxon>Chromera</taxon>
    </lineage>
</organism>
<dbReference type="InterPro" id="IPR054481">
    <property type="entry name" value="GWD1_pHisD"/>
</dbReference>
<reference evidence="13" key="1">
    <citation type="submission" date="2014-11" db="EMBL/GenBank/DDBJ databases">
        <authorList>
            <person name="Otto D Thomas"/>
            <person name="Naeem Raeece"/>
        </authorList>
    </citation>
    <scope>NUCLEOTIDE SEQUENCE</scope>
</reference>
<evidence type="ECO:0000256" key="5">
    <source>
        <dbReference type="ARBA" id="ARBA00022723"/>
    </source>
</evidence>
<keyword evidence="7" id="KW-0418">Kinase</keyword>
<dbReference type="Gene3D" id="3.30.1490.20">
    <property type="entry name" value="ATP-grasp fold, A domain"/>
    <property type="match status" value="1"/>
</dbReference>
<keyword evidence="10" id="KW-0119">Carbohydrate metabolism</keyword>
<dbReference type="InterPro" id="IPR002192">
    <property type="entry name" value="PPDK_AMP/ATP-bd"/>
</dbReference>
<protein>
    <submittedName>
        <fullName evidence="13">Uncharacterized protein</fullName>
    </submittedName>
</protein>
<evidence type="ECO:0000256" key="2">
    <source>
        <dbReference type="ARBA" id="ARBA00007837"/>
    </source>
</evidence>
<proteinExistence type="inferred from homology"/>
<evidence type="ECO:0000256" key="9">
    <source>
        <dbReference type="ARBA" id="ARBA00022842"/>
    </source>
</evidence>
<evidence type="ECO:0000313" key="13">
    <source>
        <dbReference type="EMBL" id="CEM40967.1"/>
    </source>
</evidence>
<feature type="domain" description="Alpha-glucan water dikinase phosphohistidine-like" evidence="12">
    <location>
        <begin position="591"/>
        <end position="680"/>
    </location>
</feature>
<dbReference type="EMBL" id="CDMZ01002141">
    <property type="protein sequence ID" value="CEM40967.1"/>
    <property type="molecule type" value="Genomic_DNA"/>
</dbReference>
<dbReference type="InterPro" id="IPR013815">
    <property type="entry name" value="ATP_grasp_subdomain_1"/>
</dbReference>
<evidence type="ECO:0000256" key="3">
    <source>
        <dbReference type="ARBA" id="ARBA00011738"/>
    </source>
</evidence>